<evidence type="ECO:0000313" key="4">
    <source>
        <dbReference type="Proteomes" id="UP000199063"/>
    </source>
</evidence>
<keyword evidence="1" id="KW-1133">Transmembrane helix</keyword>
<reference evidence="4" key="1">
    <citation type="submission" date="2016-10" db="EMBL/GenBank/DDBJ databases">
        <authorList>
            <person name="Varghese N."/>
            <person name="Submissions S."/>
        </authorList>
    </citation>
    <scope>NUCLEOTIDE SEQUENCE [LARGE SCALE GENOMIC DNA]</scope>
    <source>
        <strain evidence="4">CGMCC 4.7042</strain>
    </source>
</reference>
<keyword evidence="1" id="KW-0812">Transmembrane</keyword>
<evidence type="ECO:0000256" key="1">
    <source>
        <dbReference type="SAM" id="Phobius"/>
    </source>
</evidence>
<evidence type="ECO:0000256" key="2">
    <source>
        <dbReference type="SAM" id="SignalP"/>
    </source>
</evidence>
<dbReference type="RefSeq" id="WP_093661334.1">
    <property type="nucleotide sequence ID" value="NZ_FNHI01000029.1"/>
</dbReference>
<dbReference type="EMBL" id="FNHI01000029">
    <property type="protein sequence ID" value="SDN53413.1"/>
    <property type="molecule type" value="Genomic_DNA"/>
</dbReference>
<proteinExistence type="predicted"/>
<evidence type="ECO:0008006" key="5">
    <source>
        <dbReference type="Google" id="ProtNLM"/>
    </source>
</evidence>
<accession>A0A1H0C6C4</accession>
<keyword evidence="4" id="KW-1185">Reference proteome</keyword>
<feature type="transmembrane region" description="Helical" evidence="1">
    <location>
        <begin position="159"/>
        <end position="177"/>
    </location>
</feature>
<evidence type="ECO:0000313" key="3">
    <source>
        <dbReference type="EMBL" id="SDN53413.1"/>
    </source>
</evidence>
<dbReference type="GeneID" id="40833705"/>
<keyword evidence="2" id="KW-0732">Signal</keyword>
<dbReference type="Proteomes" id="UP000199063">
    <property type="component" value="Unassembled WGS sequence"/>
</dbReference>
<feature type="chain" id="PRO_5039587008" description="Lipoprotein" evidence="2">
    <location>
        <begin position="26"/>
        <end position="186"/>
    </location>
</feature>
<dbReference type="AlphaFoldDB" id="A0A1H0C6C4"/>
<gene>
    <name evidence="3" type="ORF">SAMN05444921_12938</name>
</gene>
<dbReference type="OrthoDB" id="4332523at2"/>
<sequence>MRAIPVASAALMGAAALALTLPTAAADTADGAGGSVHKQPFSFAVTPSTVAPGGTVTLGVSGCSTTATASSGVFDTVTIPPRQTGTARVDLDARRGAVYSVQFTCNNQTGTTDLTISGGSGAAATPTIRSTSTAAAQPQPQGVKGGLGGSIGGLNAVEIAAGSVLVLAASGGIVYVVRRRSGSRLH</sequence>
<feature type="signal peptide" evidence="2">
    <location>
        <begin position="1"/>
        <end position="25"/>
    </location>
</feature>
<organism evidence="3 4">
    <name type="scientific">Streptomyces wuyuanensis</name>
    <dbReference type="NCBI Taxonomy" id="1196353"/>
    <lineage>
        <taxon>Bacteria</taxon>
        <taxon>Bacillati</taxon>
        <taxon>Actinomycetota</taxon>
        <taxon>Actinomycetes</taxon>
        <taxon>Kitasatosporales</taxon>
        <taxon>Streptomycetaceae</taxon>
        <taxon>Streptomyces</taxon>
    </lineage>
</organism>
<protein>
    <recommendedName>
        <fullName evidence="5">Lipoprotein</fullName>
    </recommendedName>
</protein>
<keyword evidence="1" id="KW-0472">Membrane</keyword>
<name>A0A1H0C6C4_9ACTN</name>